<protein>
    <submittedName>
        <fullName evidence="1">Uncharacterized protein</fullName>
    </submittedName>
</protein>
<reference evidence="1 2" key="2">
    <citation type="submission" date="2017-10" db="EMBL/GenBank/DDBJ databases">
        <title>Extensive intraspecific genome diversity in a model arbuscular mycorrhizal fungus.</title>
        <authorList>
            <person name="Chen E.C.H."/>
            <person name="Morin E."/>
            <person name="Baudet D."/>
            <person name="Noel J."/>
            <person name="Ndikumana S."/>
            <person name="Charron P."/>
            <person name="St-Onge C."/>
            <person name="Giorgi J."/>
            <person name="Grigoriev I.V."/>
            <person name="Roux C."/>
            <person name="Martin F.M."/>
            <person name="Corradi N."/>
        </authorList>
    </citation>
    <scope>NUCLEOTIDE SEQUENCE [LARGE SCALE GENOMIC DNA]</scope>
    <source>
        <strain evidence="1 2">C2</strain>
    </source>
</reference>
<proteinExistence type="predicted"/>
<comment type="caution">
    <text evidence="1">The sequence shown here is derived from an EMBL/GenBank/DDBJ whole genome shotgun (WGS) entry which is preliminary data.</text>
</comment>
<dbReference type="EMBL" id="LLXL01000300">
    <property type="protein sequence ID" value="PKK74494.1"/>
    <property type="molecule type" value="Genomic_DNA"/>
</dbReference>
<gene>
    <name evidence="1" type="ORF">RhiirC2_738739</name>
</gene>
<name>A0A2N1NKX1_9GLOM</name>
<evidence type="ECO:0000313" key="2">
    <source>
        <dbReference type="Proteomes" id="UP000233469"/>
    </source>
</evidence>
<evidence type="ECO:0000313" key="1">
    <source>
        <dbReference type="EMBL" id="PKK74494.1"/>
    </source>
</evidence>
<sequence>MGRVIPSSLHYLEFLMPLTSSQLNTFLMDCQAPLKTLIVDSSPYIFLTDSHINAIRNFTIRKGTLKYVSIGIGGLNIDHDRLYIEEIGRYLNFLPVDKVMVRY</sequence>
<organism evidence="1 2">
    <name type="scientific">Rhizophagus irregularis</name>
    <dbReference type="NCBI Taxonomy" id="588596"/>
    <lineage>
        <taxon>Eukaryota</taxon>
        <taxon>Fungi</taxon>
        <taxon>Fungi incertae sedis</taxon>
        <taxon>Mucoromycota</taxon>
        <taxon>Glomeromycotina</taxon>
        <taxon>Glomeromycetes</taxon>
        <taxon>Glomerales</taxon>
        <taxon>Glomeraceae</taxon>
        <taxon>Rhizophagus</taxon>
    </lineage>
</organism>
<reference evidence="1 2" key="1">
    <citation type="submission" date="2016-04" db="EMBL/GenBank/DDBJ databases">
        <title>Genome analyses suggest a sexual origin of heterokaryosis in a supposedly ancient asexual fungus.</title>
        <authorList>
            <person name="Ropars J."/>
            <person name="Sedzielewska K."/>
            <person name="Noel J."/>
            <person name="Charron P."/>
            <person name="Farinelli L."/>
            <person name="Marton T."/>
            <person name="Kruger M."/>
            <person name="Pelin A."/>
            <person name="Brachmann A."/>
            <person name="Corradi N."/>
        </authorList>
    </citation>
    <scope>NUCLEOTIDE SEQUENCE [LARGE SCALE GENOMIC DNA]</scope>
    <source>
        <strain evidence="1 2">C2</strain>
    </source>
</reference>
<dbReference type="AlphaFoldDB" id="A0A2N1NKX1"/>
<dbReference type="VEuPathDB" id="FungiDB:RhiirA1_462683"/>
<dbReference type="Proteomes" id="UP000233469">
    <property type="component" value="Unassembled WGS sequence"/>
</dbReference>
<dbReference type="VEuPathDB" id="FungiDB:RhiirFUN_008685"/>
<dbReference type="VEuPathDB" id="FungiDB:FUN_008314"/>
<accession>A0A2N1NKX1</accession>